<dbReference type="Proteomes" id="UP000289152">
    <property type="component" value="Unassembled WGS sequence"/>
</dbReference>
<reference evidence="2 3" key="1">
    <citation type="submission" date="2016-06" db="EMBL/GenBank/DDBJ databases">
        <title>Evolution of pathogenesis and genome organization in the Tremellales.</title>
        <authorList>
            <person name="Cuomo C."/>
            <person name="Litvintseva A."/>
            <person name="Heitman J."/>
            <person name="Chen Y."/>
            <person name="Sun S."/>
            <person name="Springer D."/>
            <person name="Dromer F."/>
            <person name="Young S."/>
            <person name="Zeng Q."/>
            <person name="Chapman S."/>
            <person name="Gujja S."/>
            <person name="Saif S."/>
            <person name="Birren B."/>
        </authorList>
    </citation>
    <scope>NUCLEOTIDE SEQUENCE [LARGE SCALE GENOMIC DNA]</scope>
    <source>
        <strain evidence="2 3">ATCC 28783</strain>
    </source>
</reference>
<dbReference type="Pfam" id="PF01636">
    <property type="entry name" value="APH"/>
    <property type="match status" value="1"/>
</dbReference>
<dbReference type="CDD" id="cd05154">
    <property type="entry name" value="ACAD10_11_N-like"/>
    <property type="match status" value="1"/>
</dbReference>
<dbReference type="InterPro" id="IPR041726">
    <property type="entry name" value="ACAD10_11_N"/>
</dbReference>
<dbReference type="OrthoDB" id="191037at2759"/>
<dbReference type="InParanoid" id="A0A4Q1BUM9"/>
<keyword evidence="3" id="KW-1185">Reference proteome</keyword>
<name>A0A4Q1BUM9_TREME</name>
<dbReference type="PANTHER" id="PTHR47829">
    <property type="entry name" value="HYDROLASE, PUTATIVE (AFU_ORTHOLOGUE AFUA_1G12880)-RELATED"/>
    <property type="match status" value="1"/>
</dbReference>
<sequence>MKFGQPATDVTERDPDPSYSKFSNLQVILTTPTFLSLQLFMSSHSQGQERGKVRTSLHLDRLVPYLESHISGFRSPVQIEQFNSNPTYILTSPSGHYVLRRAPSGPLLSPTAHRIDREYLILSHLNEYNDSLPCEKEDLRIPIPKVYCLCVDKEVIGAMFFVMEFIEGRIFEDVRMTSLSRQDRKECWRSAIDTLTRLSTIPLASLNLPSSFAPDPLEKPYFPRQVRAWLKVSDTQSATSWQGGTLGQIDYTGEMKDWFTAGAERRGVQERMRGVASLVHGDFKWDNLIFHPIENRVIGVIDWELCTLGSPLADLGHLLLPFSFPPMTEEERSALTSNSKRGDSDGGQLSGLLIGLEGLSTQESGLPQRENIERWWVEGMNKYSVEQARVRGEDVAQESLWEWPIPFMEWVRSWILFRLAVIAQGIAARAALGQASSATATPDRAIYNFFGRKAYEARLSAKEAAVSKLSNRRQKFRDGSKL</sequence>
<dbReference type="SUPFAM" id="SSF56112">
    <property type="entry name" value="Protein kinase-like (PK-like)"/>
    <property type="match status" value="1"/>
</dbReference>
<organism evidence="2 3">
    <name type="scientific">Tremella mesenterica</name>
    <name type="common">Jelly fungus</name>
    <dbReference type="NCBI Taxonomy" id="5217"/>
    <lineage>
        <taxon>Eukaryota</taxon>
        <taxon>Fungi</taxon>
        <taxon>Dikarya</taxon>
        <taxon>Basidiomycota</taxon>
        <taxon>Agaricomycotina</taxon>
        <taxon>Tremellomycetes</taxon>
        <taxon>Tremellales</taxon>
        <taxon>Tremellaceae</taxon>
        <taxon>Tremella</taxon>
    </lineage>
</organism>
<dbReference type="Gene3D" id="3.30.200.20">
    <property type="entry name" value="Phosphorylase Kinase, domain 1"/>
    <property type="match status" value="1"/>
</dbReference>
<evidence type="ECO:0000259" key="1">
    <source>
        <dbReference type="Pfam" id="PF01636"/>
    </source>
</evidence>
<dbReference type="EMBL" id="SDIL01000005">
    <property type="protein sequence ID" value="RXK41834.1"/>
    <property type="molecule type" value="Genomic_DNA"/>
</dbReference>
<accession>A0A4Q1BUM9</accession>
<proteinExistence type="predicted"/>
<feature type="domain" description="Aminoglycoside phosphotransferase" evidence="1">
    <location>
        <begin position="82"/>
        <end position="323"/>
    </location>
</feature>
<dbReference type="PANTHER" id="PTHR47829:SF1">
    <property type="entry name" value="HAD FAMILY PHOSPHATASE"/>
    <property type="match status" value="1"/>
</dbReference>
<comment type="caution">
    <text evidence="2">The sequence shown here is derived from an EMBL/GenBank/DDBJ whole genome shotgun (WGS) entry which is preliminary data.</text>
</comment>
<dbReference type="VEuPathDB" id="FungiDB:TREMEDRAFT_28172"/>
<dbReference type="InterPro" id="IPR052898">
    <property type="entry name" value="ACAD10-like"/>
</dbReference>
<evidence type="ECO:0000313" key="3">
    <source>
        <dbReference type="Proteomes" id="UP000289152"/>
    </source>
</evidence>
<dbReference type="InterPro" id="IPR011009">
    <property type="entry name" value="Kinase-like_dom_sf"/>
</dbReference>
<dbReference type="Gene3D" id="3.90.1200.10">
    <property type="match status" value="1"/>
</dbReference>
<dbReference type="STRING" id="5217.A0A4Q1BUM9"/>
<dbReference type="AlphaFoldDB" id="A0A4Q1BUM9"/>
<gene>
    <name evidence="2" type="ORF">M231_00833</name>
</gene>
<protein>
    <recommendedName>
        <fullName evidence="1">Aminoglycoside phosphotransferase domain-containing protein</fullName>
    </recommendedName>
</protein>
<dbReference type="InterPro" id="IPR002575">
    <property type="entry name" value="Aminoglycoside_PTrfase"/>
</dbReference>
<evidence type="ECO:0000313" key="2">
    <source>
        <dbReference type="EMBL" id="RXK41834.1"/>
    </source>
</evidence>